<reference evidence="2 3" key="1">
    <citation type="journal article" date="2021" name="Environ. Microbiol.">
        <title>Gene family expansions and transcriptome signatures uncover fungal adaptations to wood decay.</title>
        <authorList>
            <person name="Hage H."/>
            <person name="Miyauchi S."/>
            <person name="Viragh M."/>
            <person name="Drula E."/>
            <person name="Min B."/>
            <person name="Chaduli D."/>
            <person name="Navarro D."/>
            <person name="Favel A."/>
            <person name="Norest M."/>
            <person name="Lesage-Meessen L."/>
            <person name="Balint B."/>
            <person name="Merenyi Z."/>
            <person name="de Eugenio L."/>
            <person name="Morin E."/>
            <person name="Martinez A.T."/>
            <person name="Baldrian P."/>
            <person name="Stursova M."/>
            <person name="Martinez M.J."/>
            <person name="Novotny C."/>
            <person name="Magnuson J.K."/>
            <person name="Spatafora J.W."/>
            <person name="Maurice S."/>
            <person name="Pangilinan J."/>
            <person name="Andreopoulos W."/>
            <person name="LaButti K."/>
            <person name="Hundley H."/>
            <person name="Na H."/>
            <person name="Kuo A."/>
            <person name="Barry K."/>
            <person name="Lipzen A."/>
            <person name="Henrissat B."/>
            <person name="Riley R."/>
            <person name="Ahrendt S."/>
            <person name="Nagy L.G."/>
            <person name="Grigoriev I.V."/>
            <person name="Martin F."/>
            <person name="Rosso M.N."/>
        </authorList>
    </citation>
    <scope>NUCLEOTIDE SEQUENCE [LARGE SCALE GENOMIC DNA]</scope>
    <source>
        <strain evidence="2 3">CIRM-BRFM 1785</strain>
    </source>
</reference>
<evidence type="ECO:0000313" key="3">
    <source>
        <dbReference type="Proteomes" id="UP000814176"/>
    </source>
</evidence>
<dbReference type="CDD" id="cd18186">
    <property type="entry name" value="BTB_POZ_ZBTB_KLHL-like"/>
    <property type="match status" value="1"/>
</dbReference>
<dbReference type="InterPro" id="IPR011333">
    <property type="entry name" value="SKP1/BTB/POZ_sf"/>
</dbReference>
<dbReference type="PROSITE" id="PS50097">
    <property type="entry name" value="BTB"/>
    <property type="match status" value="1"/>
</dbReference>
<accession>A0ABQ8K8K5</accession>
<comment type="caution">
    <text evidence="2">The sequence shown here is derived from an EMBL/GenBank/DDBJ whole genome shotgun (WGS) entry which is preliminary data.</text>
</comment>
<dbReference type="SMART" id="SM00225">
    <property type="entry name" value="BTB"/>
    <property type="match status" value="1"/>
</dbReference>
<dbReference type="Gene3D" id="3.30.710.10">
    <property type="entry name" value="Potassium Channel Kv1.1, Chain A"/>
    <property type="match status" value="1"/>
</dbReference>
<dbReference type="SUPFAM" id="SSF54695">
    <property type="entry name" value="POZ domain"/>
    <property type="match status" value="1"/>
</dbReference>
<dbReference type="GeneID" id="71997575"/>
<dbReference type="Pfam" id="PF00651">
    <property type="entry name" value="BTB"/>
    <property type="match status" value="1"/>
</dbReference>
<name>A0ABQ8K8K5_9APHY</name>
<protein>
    <recommendedName>
        <fullName evidence="1">BTB domain-containing protein</fullName>
    </recommendedName>
</protein>
<dbReference type="EMBL" id="JADCUA010000018">
    <property type="protein sequence ID" value="KAH9833510.1"/>
    <property type="molecule type" value="Genomic_DNA"/>
</dbReference>
<organism evidence="2 3">
    <name type="scientific">Rhodofomes roseus</name>
    <dbReference type="NCBI Taxonomy" id="34475"/>
    <lineage>
        <taxon>Eukaryota</taxon>
        <taxon>Fungi</taxon>
        <taxon>Dikarya</taxon>
        <taxon>Basidiomycota</taxon>
        <taxon>Agaricomycotina</taxon>
        <taxon>Agaricomycetes</taxon>
        <taxon>Polyporales</taxon>
        <taxon>Rhodofomes</taxon>
    </lineage>
</organism>
<dbReference type="Proteomes" id="UP000814176">
    <property type="component" value="Unassembled WGS sequence"/>
</dbReference>
<dbReference type="InterPro" id="IPR000210">
    <property type="entry name" value="BTB/POZ_dom"/>
</dbReference>
<evidence type="ECO:0000313" key="2">
    <source>
        <dbReference type="EMBL" id="KAH9833510.1"/>
    </source>
</evidence>
<feature type="domain" description="BTB" evidence="1">
    <location>
        <begin position="27"/>
        <end position="101"/>
    </location>
</feature>
<keyword evidence="3" id="KW-1185">Reference proteome</keyword>
<sequence>MGKRTSYFDASASTPRNRHERFYLPDGNVIFQAEGTLFKVHRYFFLQGSKVFEDMFSLPSPPGEDYEGGSDDQPIYLEGTTSLDLARFLTVFYPRTVCKPDLETTGEWASVLALAVKWQFEDVQALAVARLSADAPLVDQILLARAHRLPEWLYDAHVRICSRYEPLSLDEGRRLGVDETVVISDVRQYNIRCNRGNVDHDKLRAALRLLQQG</sequence>
<gene>
    <name evidence="2" type="ORF">C8Q71DRAFT_187577</name>
</gene>
<dbReference type="RefSeq" id="XP_047776250.1">
    <property type="nucleotide sequence ID" value="XM_047916843.1"/>
</dbReference>
<proteinExistence type="predicted"/>
<evidence type="ECO:0000259" key="1">
    <source>
        <dbReference type="PROSITE" id="PS50097"/>
    </source>
</evidence>